<protein>
    <submittedName>
        <fullName evidence="3">Ricin-type beta-trefoil lectin domain protein</fullName>
    </submittedName>
</protein>
<feature type="chain" id="PRO_5046085869" evidence="1">
    <location>
        <begin position="30"/>
        <end position="544"/>
    </location>
</feature>
<dbReference type="SMART" id="SM00458">
    <property type="entry name" value="RICIN"/>
    <property type="match status" value="1"/>
</dbReference>
<dbReference type="EMBL" id="JBHSPA010000018">
    <property type="protein sequence ID" value="MFC5825158.1"/>
    <property type="molecule type" value="Genomic_DNA"/>
</dbReference>
<proteinExistence type="predicted"/>
<dbReference type="InterPro" id="IPR035992">
    <property type="entry name" value="Ricin_B-like_lectins"/>
</dbReference>
<evidence type="ECO:0000313" key="4">
    <source>
        <dbReference type="Proteomes" id="UP001596058"/>
    </source>
</evidence>
<dbReference type="Proteomes" id="UP001596058">
    <property type="component" value="Unassembled WGS sequence"/>
</dbReference>
<feature type="signal peptide" evidence="1">
    <location>
        <begin position="1"/>
        <end position="29"/>
    </location>
</feature>
<dbReference type="CDD" id="cd23451">
    <property type="entry name" value="beta-trefoil_Ricin_laminarinase"/>
    <property type="match status" value="1"/>
</dbReference>
<evidence type="ECO:0000259" key="2">
    <source>
        <dbReference type="SMART" id="SM00458"/>
    </source>
</evidence>
<gene>
    <name evidence="3" type="ORF">ACFPZ3_14950</name>
</gene>
<dbReference type="Gene3D" id="2.80.10.50">
    <property type="match status" value="1"/>
</dbReference>
<name>A0ABW1CJS8_9ACTN</name>
<dbReference type="PROSITE" id="PS50231">
    <property type="entry name" value="RICIN_B_LECTIN"/>
    <property type="match status" value="1"/>
</dbReference>
<dbReference type="PANTHER" id="PTHR38792:SF3">
    <property type="entry name" value="BNR_ASP-BOX REPEAT DOMAIN PROTEIN (AFU_ORTHOLOGUE AFUA_7G06430)-RELATED"/>
    <property type="match status" value="1"/>
</dbReference>
<dbReference type="CDD" id="cd15482">
    <property type="entry name" value="Sialidase_non-viral"/>
    <property type="match status" value="1"/>
</dbReference>
<dbReference type="PANTHER" id="PTHR38792">
    <property type="entry name" value="BNR/ASP-BOX REPEAT DOMAIN PROTEIN (AFU_ORTHOLOGUE AFUA_7G06430)-RELATED"/>
    <property type="match status" value="1"/>
</dbReference>
<sequence length="544" mass="57115">MRFTPPARVLTALALIGTCLGALAGPAQAAPAGQVLYSPNLTTFPQGDASYPRAVRLDYDGSANETMLATFARRNHNAPSSFPIYRSTDGGRTWSGSPISTVSSHTSGWGLGAPVLYEVPRTANGLNQGDLLAAGTAWVDGDYTTQKVEVFKSTDHGTSWTYLSNCTQTSGLPDTIGHGIWEPWFLLAPDNTLACFISDERPAGTATNNQVIGHYTSANGGQSWSSTLTQDVAFPNDNLARPGMSIVTGLPNGTFLMAYEMCRDATDADHACEVYIKTSSNGLSWGTGAGTLVRTSDERELLHTPYVAWLPGGGANGTLLLSGQRVVAGPTGNKTVLGESGQVLFANTNLGVGAWTEIEAPVLTSPTGGYNTGEPSCPGYSSPIVPSANGTEFLYLTATHLTGNQCAVRYGLGTLPGNAVQITGPGGKCLDVDTNTNANGNAAQLWDCGVATGQRWSRHPDGTLRAFGKCLDIDANGTANFTKVQLWQCNTNGGQKWTPQANGALLNPQSGRCLDAPQGATANGTKLQIYDCNGLDPQKWNLPS</sequence>
<keyword evidence="1" id="KW-0732">Signal</keyword>
<dbReference type="Pfam" id="PF00652">
    <property type="entry name" value="Ricin_B_lectin"/>
    <property type="match status" value="1"/>
</dbReference>
<evidence type="ECO:0000256" key="1">
    <source>
        <dbReference type="SAM" id="SignalP"/>
    </source>
</evidence>
<dbReference type="SUPFAM" id="SSF50370">
    <property type="entry name" value="Ricin B-like lectins"/>
    <property type="match status" value="1"/>
</dbReference>
<dbReference type="InterPro" id="IPR036278">
    <property type="entry name" value="Sialidase_sf"/>
</dbReference>
<organism evidence="3 4">
    <name type="scientific">Nonomuraea insulae</name>
    <dbReference type="NCBI Taxonomy" id="1616787"/>
    <lineage>
        <taxon>Bacteria</taxon>
        <taxon>Bacillati</taxon>
        <taxon>Actinomycetota</taxon>
        <taxon>Actinomycetes</taxon>
        <taxon>Streptosporangiales</taxon>
        <taxon>Streptosporangiaceae</taxon>
        <taxon>Nonomuraea</taxon>
    </lineage>
</organism>
<dbReference type="SUPFAM" id="SSF50939">
    <property type="entry name" value="Sialidases"/>
    <property type="match status" value="1"/>
</dbReference>
<dbReference type="RefSeq" id="WP_379514681.1">
    <property type="nucleotide sequence ID" value="NZ_JBHSPA010000018.1"/>
</dbReference>
<evidence type="ECO:0000313" key="3">
    <source>
        <dbReference type="EMBL" id="MFC5825158.1"/>
    </source>
</evidence>
<feature type="domain" description="Ricin B lectin" evidence="2">
    <location>
        <begin position="418"/>
        <end position="543"/>
    </location>
</feature>
<dbReference type="Gene3D" id="2.120.10.10">
    <property type="match status" value="1"/>
</dbReference>
<comment type="caution">
    <text evidence="3">The sequence shown here is derived from an EMBL/GenBank/DDBJ whole genome shotgun (WGS) entry which is preliminary data.</text>
</comment>
<accession>A0ABW1CJS8</accession>
<reference evidence="4" key="1">
    <citation type="journal article" date="2019" name="Int. J. Syst. Evol. Microbiol.">
        <title>The Global Catalogue of Microorganisms (GCM) 10K type strain sequencing project: providing services to taxonomists for standard genome sequencing and annotation.</title>
        <authorList>
            <consortium name="The Broad Institute Genomics Platform"/>
            <consortium name="The Broad Institute Genome Sequencing Center for Infectious Disease"/>
            <person name="Wu L."/>
            <person name="Ma J."/>
        </authorList>
    </citation>
    <scope>NUCLEOTIDE SEQUENCE [LARGE SCALE GENOMIC DNA]</scope>
    <source>
        <strain evidence="4">CCUG 53903</strain>
    </source>
</reference>
<keyword evidence="4" id="KW-1185">Reference proteome</keyword>
<dbReference type="InterPro" id="IPR000772">
    <property type="entry name" value="Ricin_B_lectin"/>
</dbReference>